<dbReference type="EMBL" id="CM004472">
    <property type="protein sequence ID" value="OCT84606.1"/>
    <property type="molecule type" value="Genomic_DNA"/>
</dbReference>
<organism evidence="2 3">
    <name type="scientific">Xenopus laevis</name>
    <name type="common">African clawed frog</name>
    <dbReference type="NCBI Taxonomy" id="8355"/>
    <lineage>
        <taxon>Eukaryota</taxon>
        <taxon>Metazoa</taxon>
        <taxon>Chordata</taxon>
        <taxon>Craniata</taxon>
        <taxon>Vertebrata</taxon>
        <taxon>Euteleostomi</taxon>
        <taxon>Amphibia</taxon>
        <taxon>Batrachia</taxon>
        <taxon>Anura</taxon>
        <taxon>Pipoidea</taxon>
        <taxon>Pipidae</taxon>
        <taxon>Xenopodinae</taxon>
        <taxon>Xenopus</taxon>
        <taxon>Xenopus</taxon>
    </lineage>
</organism>
<dbReference type="PANTHER" id="PTHR21381:SF3">
    <property type="entry name" value="SGC REGION PROTEIN SGCQ-RELATED"/>
    <property type="match status" value="1"/>
</dbReference>
<dbReference type="InterPro" id="IPR005137">
    <property type="entry name" value="BtpA"/>
</dbReference>
<dbReference type="Proteomes" id="UP000694892">
    <property type="component" value="Chromosome 4L"/>
</dbReference>
<accession>A0A974D5D0</accession>
<evidence type="ECO:0000313" key="3">
    <source>
        <dbReference type="Proteomes" id="UP000694892"/>
    </source>
</evidence>
<evidence type="ECO:0000313" key="2">
    <source>
        <dbReference type="EMBL" id="OCT84606.1"/>
    </source>
</evidence>
<evidence type="ECO:0000256" key="1">
    <source>
        <dbReference type="SAM" id="MobiDB-lite"/>
    </source>
</evidence>
<protein>
    <submittedName>
        <fullName evidence="2">Uncharacterized protein</fullName>
    </submittedName>
</protein>
<sequence>MDSSRWDEARADRFSSEGGNINRQQRRINGRTLARKVALRTGADLPSSSRAGYKHNQPRHRQEGAGRQVRRGVLKELMGGHPEAGSATWFAGAGCKQDLNKRMRGSWQRRLAFCLKVLQLFGMAKPVVISMVHVKALPWTPGSRSPVAQIIEEAFHEAKKCWNNKDLFYCCPKCSGPQQKYTSRGTIDGIMVENMHAIPYTFHTGPEITATMATICTAVRQACPHLPLGVQILSCANKQALAVALAAVPMLWQRMCLCQ</sequence>
<dbReference type="AlphaFoldDB" id="A0A974D5D0"/>
<dbReference type="Pfam" id="PF03437">
    <property type="entry name" value="BtpA"/>
    <property type="match status" value="1"/>
</dbReference>
<proteinExistence type="predicted"/>
<name>A0A974D5D0_XENLA</name>
<feature type="region of interest" description="Disordered" evidence="1">
    <location>
        <begin position="40"/>
        <end position="67"/>
    </location>
</feature>
<reference evidence="3" key="1">
    <citation type="journal article" date="2016" name="Nature">
        <title>Genome evolution in the allotetraploid frog Xenopus laevis.</title>
        <authorList>
            <person name="Session A.M."/>
            <person name="Uno Y."/>
            <person name="Kwon T."/>
            <person name="Chapman J.A."/>
            <person name="Toyoda A."/>
            <person name="Takahashi S."/>
            <person name="Fukui A."/>
            <person name="Hikosaka A."/>
            <person name="Suzuki A."/>
            <person name="Kondo M."/>
            <person name="van Heeringen S.J."/>
            <person name="Quigley I."/>
            <person name="Heinz S."/>
            <person name="Ogino H."/>
            <person name="Ochi H."/>
            <person name="Hellsten U."/>
            <person name="Lyons J.B."/>
            <person name="Simakov O."/>
            <person name="Putnam N."/>
            <person name="Stites J."/>
            <person name="Kuroki Y."/>
            <person name="Tanaka T."/>
            <person name="Michiue T."/>
            <person name="Watanabe M."/>
            <person name="Bogdanovic O."/>
            <person name="Lister R."/>
            <person name="Georgiou G."/>
            <person name="Paranjpe S.S."/>
            <person name="van Kruijsbergen I."/>
            <person name="Shu S."/>
            <person name="Carlson J."/>
            <person name="Kinoshita T."/>
            <person name="Ohta Y."/>
            <person name="Mawaribuchi S."/>
            <person name="Jenkins J."/>
            <person name="Grimwood J."/>
            <person name="Schmutz J."/>
            <person name="Mitros T."/>
            <person name="Mozaffari S.V."/>
            <person name="Suzuki Y."/>
            <person name="Haramoto Y."/>
            <person name="Yamamoto T.S."/>
            <person name="Takagi C."/>
            <person name="Heald R."/>
            <person name="Miller K."/>
            <person name="Haudenschild C."/>
            <person name="Kitzman J."/>
            <person name="Nakayama T."/>
            <person name="Izutsu Y."/>
            <person name="Robert J."/>
            <person name="Fortriede J."/>
            <person name="Burns K."/>
            <person name="Lotay V."/>
            <person name="Karimi K."/>
            <person name="Yasuoka Y."/>
            <person name="Dichmann D.S."/>
            <person name="Flajnik M.F."/>
            <person name="Houston D.W."/>
            <person name="Shendure J."/>
            <person name="DuPasquier L."/>
            <person name="Vize P.D."/>
            <person name="Zorn A.M."/>
            <person name="Ito M."/>
            <person name="Marcotte E.M."/>
            <person name="Wallingford J.B."/>
            <person name="Ito Y."/>
            <person name="Asashima M."/>
            <person name="Ueno N."/>
            <person name="Matsuda Y."/>
            <person name="Veenstra G.J."/>
            <person name="Fujiyama A."/>
            <person name="Harland R.M."/>
            <person name="Taira M."/>
            <person name="Rokhsar D.S."/>
        </authorList>
    </citation>
    <scope>NUCLEOTIDE SEQUENCE [LARGE SCALE GENOMIC DNA]</scope>
    <source>
        <strain evidence="3">J</strain>
    </source>
</reference>
<gene>
    <name evidence="2" type="ORF">XELAEV_18022760mg</name>
</gene>
<feature type="compositionally biased region" description="Basic and acidic residues" evidence="1">
    <location>
        <begin position="1"/>
        <end position="15"/>
    </location>
</feature>
<dbReference type="PANTHER" id="PTHR21381">
    <property type="entry name" value="ZGC:162297"/>
    <property type="match status" value="1"/>
</dbReference>
<feature type="region of interest" description="Disordered" evidence="1">
    <location>
        <begin position="1"/>
        <end position="25"/>
    </location>
</feature>